<evidence type="ECO:0000313" key="2">
    <source>
        <dbReference type="Proteomes" id="UP000185124"/>
    </source>
</evidence>
<sequence length="49" mass="5117">MRRERDIYGETDDGGVRLGGGAAQWRLHADHVDVAAGAGGRRARLAAAG</sequence>
<reference evidence="2" key="1">
    <citation type="submission" date="2016-12" db="EMBL/GenBank/DDBJ databases">
        <authorList>
            <person name="Varghese N."/>
            <person name="Submissions S."/>
        </authorList>
    </citation>
    <scope>NUCLEOTIDE SEQUENCE [LARGE SCALE GENOMIC DNA]</scope>
    <source>
        <strain evidence="2">DSM 45599</strain>
    </source>
</reference>
<dbReference type="EMBL" id="FSQT01000002">
    <property type="protein sequence ID" value="SIN09962.1"/>
    <property type="molecule type" value="Genomic_DNA"/>
</dbReference>
<name>A0A1N5YK14_9ACTN</name>
<proteinExistence type="predicted"/>
<keyword evidence="2" id="KW-1185">Reference proteome</keyword>
<dbReference type="Proteomes" id="UP000185124">
    <property type="component" value="Unassembled WGS sequence"/>
</dbReference>
<organism evidence="1 2">
    <name type="scientific">Micromonospora cremea</name>
    <dbReference type="NCBI Taxonomy" id="709881"/>
    <lineage>
        <taxon>Bacteria</taxon>
        <taxon>Bacillati</taxon>
        <taxon>Actinomycetota</taxon>
        <taxon>Actinomycetes</taxon>
        <taxon>Micromonosporales</taxon>
        <taxon>Micromonosporaceae</taxon>
        <taxon>Micromonospora</taxon>
    </lineage>
</organism>
<dbReference type="RefSeq" id="WP_159451029.1">
    <property type="nucleotide sequence ID" value="NZ_FSQT01000002.1"/>
</dbReference>
<gene>
    <name evidence="1" type="ORF">SAMN04489832_3004</name>
</gene>
<accession>A0A1N5YK14</accession>
<protein>
    <submittedName>
        <fullName evidence="1">Uncharacterized protein</fullName>
    </submittedName>
</protein>
<dbReference type="AlphaFoldDB" id="A0A1N5YK14"/>
<evidence type="ECO:0000313" key="1">
    <source>
        <dbReference type="EMBL" id="SIN09962.1"/>
    </source>
</evidence>
<dbReference type="STRING" id="709881.SAMN04489832_3004"/>